<evidence type="ECO:0000256" key="6">
    <source>
        <dbReference type="SAM" id="Phobius"/>
    </source>
</evidence>
<protein>
    <submittedName>
        <fullName evidence="7">PST family polysaccharide transporter</fullName>
    </submittedName>
</protein>
<dbReference type="EMBL" id="VLJN01000013">
    <property type="protein sequence ID" value="TWG86425.1"/>
    <property type="molecule type" value="Genomic_DNA"/>
</dbReference>
<comment type="caution">
    <text evidence="7">The sequence shown here is derived from an EMBL/GenBank/DDBJ whole genome shotgun (WGS) entry which is preliminary data.</text>
</comment>
<dbReference type="Proteomes" id="UP000318141">
    <property type="component" value="Unassembled WGS sequence"/>
</dbReference>
<gene>
    <name evidence="7" type="ORF">L602_002000000300</name>
</gene>
<feature type="transmembrane region" description="Helical" evidence="6">
    <location>
        <begin position="258"/>
        <end position="277"/>
    </location>
</feature>
<evidence type="ECO:0000256" key="2">
    <source>
        <dbReference type="ARBA" id="ARBA00022475"/>
    </source>
</evidence>
<feature type="transmembrane region" description="Helical" evidence="6">
    <location>
        <begin position="44"/>
        <end position="67"/>
    </location>
</feature>
<dbReference type="InterPro" id="IPR050833">
    <property type="entry name" value="Poly_Biosynth_Transport"/>
</dbReference>
<evidence type="ECO:0000256" key="4">
    <source>
        <dbReference type="ARBA" id="ARBA00022989"/>
    </source>
</evidence>
<feature type="transmembrane region" description="Helical" evidence="6">
    <location>
        <begin position="113"/>
        <end position="136"/>
    </location>
</feature>
<feature type="transmembrane region" description="Helical" evidence="6">
    <location>
        <begin position="148"/>
        <end position="168"/>
    </location>
</feature>
<feature type="transmembrane region" description="Helical" evidence="6">
    <location>
        <begin position="12"/>
        <end position="32"/>
    </location>
</feature>
<keyword evidence="4 6" id="KW-1133">Transmembrane helix</keyword>
<feature type="transmembrane region" description="Helical" evidence="6">
    <location>
        <begin position="217"/>
        <end position="238"/>
    </location>
</feature>
<sequence length="416" mass="45829">MSIVRAGIYSGFATAARLLAGLVVIKLVAWFAGPTGIGKLGQFMSLMSLLSVLAGGGIMSGVTKYVAEYREDATLLNRLISSSLSYAGCASLVIGVATLLFSEQIAISLLGDAAYESLIWVLAIAQAMIALNNYIVALINGFMDVKRVALIYVAGAVLNMSITALLAWQFKLYGALLALVVGQASVLLVSLVVLKMSPYFSRAVFALSFDRDMFRRLAGYSTMTLTSALLPPLVNIWVRNHLADRFSWDQVGLWQAVSKVSEAYLLFITMAISMYYLPKLSSIRNRDELRAELRSAYAHIMPAVVVIAGTIYFLRDWVTLLLFSGDFSAAAPLYLPQLIGDVVKIAAYVLSYIMLAKAMTRAFLFSEFLFSATYIALVYLFVDRFGLIGTMYAFTVNYVGYLLYTYLVARFYMRTM</sequence>
<dbReference type="AlphaFoldDB" id="A0A562BMA8"/>
<organism evidence="7 8">
    <name type="scientific">Cupriavidus gilardii J11</name>
    <dbReference type="NCBI Taxonomy" id="936133"/>
    <lineage>
        <taxon>Bacteria</taxon>
        <taxon>Pseudomonadati</taxon>
        <taxon>Pseudomonadota</taxon>
        <taxon>Betaproteobacteria</taxon>
        <taxon>Burkholderiales</taxon>
        <taxon>Burkholderiaceae</taxon>
        <taxon>Cupriavidus</taxon>
    </lineage>
</organism>
<dbReference type="CDD" id="cd13125">
    <property type="entry name" value="MATE_like_10"/>
    <property type="match status" value="1"/>
</dbReference>
<feature type="transmembrane region" description="Helical" evidence="6">
    <location>
        <begin position="388"/>
        <end position="409"/>
    </location>
</feature>
<dbReference type="GO" id="GO:0009246">
    <property type="term" value="P:enterobacterial common antigen biosynthetic process"/>
    <property type="evidence" value="ECO:0007669"/>
    <property type="project" value="InterPro"/>
</dbReference>
<dbReference type="GO" id="GO:0005886">
    <property type="term" value="C:plasma membrane"/>
    <property type="evidence" value="ECO:0007669"/>
    <property type="project" value="UniProtKB-SubCell"/>
</dbReference>
<keyword evidence="5 6" id="KW-0472">Membrane</keyword>
<feature type="transmembrane region" description="Helical" evidence="6">
    <location>
        <begin position="297"/>
        <end position="314"/>
    </location>
</feature>
<dbReference type="OrthoDB" id="9769862at2"/>
<proteinExistence type="predicted"/>
<dbReference type="PANTHER" id="PTHR30250:SF30">
    <property type="entry name" value="LIPID III FLIPPASE"/>
    <property type="match status" value="1"/>
</dbReference>
<feature type="transmembrane region" description="Helical" evidence="6">
    <location>
        <begin position="174"/>
        <end position="196"/>
    </location>
</feature>
<comment type="subcellular location">
    <subcellularLocation>
        <location evidence="1">Cell membrane</location>
        <topology evidence="1">Multi-pass membrane protein</topology>
    </subcellularLocation>
</comment>
<accession>A0A562BMA8</accession>
<evidence type="ECO:0000256" key="5">
    <source>
        <dbReference type="ARBA" id="ARBA00023136"/>
    </source>
</evidence>
<feature type="transmembrane region" description="Helical" evidence="6">
    <location>
        <begin position="334"/>
        <end position="355"/>
    </location>
</feature>
<name>A0A562BMA8_9BURK</name>
<keyword evidence="2" id="KW-1003">Cell membrane</keyword>
<feature type="transmembrane region" description="Helical" evidence="6">
    <location>
        <begin position="79"/>
        <end position="101"/>
    </location>
</feature>
<feature type="transmembrane region" description="Helical" evidence="6">
    <location>
        <begin position="362"/>
        <end position="382"/>
    </location>
</feature>
<keyword evidence="8" id="KW-1185">Reference proteome</keyword>
<evidence type="ECO:0000313" key="7">
    <source>
        <dbReference type="EMBL" id="TWG86425.1"/>
    </source>
</evidence>
<evidence type="ECO:0000313" key="8">
    <source>
        <dbReference type="Proteomes" id="UP000318141"/>
    </source>
</evidence>
<evidence type="ECO:0000256" key="3">
    <source>
        <dbReference type="ARBA" id="ARBA00022692"/>
    </source>
</evidence>
<evidence type="ECO:0000256" key="1">
    <source>
        <dbReference type="ARBA" id="ARBA00004651"/>
    </source>
</evidence>
<dbReference type="InterPro" id="IPR044550">
    <property type="entry name" value="WzxE"/>
</dbReference>
<reference evidence="7 8" key="1">
    <citation type="submission" date="2019-07" db="EMBL/GenBank/DDBJ databases">
        <title>Genome sequencing of lignin-degrading bacterial isolates.</title>
        <authorList>
            <person name="Gladden J."/>
        </authorList>
    </citation>
    <scope>NUCLEOTIDE SEQUENCE [LARGE SCALE GENOMIC DNA]</scope>
    <source>
        <strain evidence="7 8">J11</strain>
    </source>
</reference>
<dbReference type="Pfam" id="PF13440">
    <property type="entry name" value="Polysacc_synt_3"/>
    <property type="match status" value="1"/>
</dbReference>
<dbReference type="PANTHER" id="PTHR30250">
    <property type="entry name" value="PST FAMILY PREDICTED COLANIC ACID TRANSPORTER"/>
    <property type="match status" value="1"/>
</dbReference>
<keyword evidence="3 6" id="KW-0812">Transmembrane</keyword>